<dbReference type="AlphaFoldDB" id="A0AAN8RW24"/>
<feature type="compositionally biased region" description="Low complexity" evidence="11">
    <location>
        <begin position="73"/>
        <end position="84"/>
    </location>
</feature>
<dbReference type="GO" id="GO:0140664">
    <property type="term" value="F:ATP-dependent DNA damage sensor activity"/>
    <property type="evidence" value="ECO:0007669"/>
    <property type="project" value="InterPro"/>
</dbReference>
<evidence type="ECO:0000256" key="6">
    <source>
        <dbReference type="ARBA" id="ARBA00023125"/>
    </source>
</evidence>
<proteinExistence type="inferred from homology"/>
<dbReference type="SUPFAM" id="SSF55271">
    <property type="entry name" value="DNA repair protein MutS, domain I"/>
    <property type="match status" value="1"/>
</dbReference>
<dbReference type="FunFam" id="3.30.420.110:FF:000006">
    <property type="entry name" value="DNA mismatch repair protein"/>
    <property type="match status" value="1"/>
</dbReference>
<evidence type="ECO:0000256" key="4">
    <source>
        <dbReference type="ARBA" id="ARBA00022763"/>
    </source>
</evidence>
<evidence type="ECO:0000256" key="7">
    <source>
        <dbReference type="ARBA" id="ARBA00023204"/>
    </source>
</evidence>
<feature type="compositionally biased region" description="Low complexity" evidence="11">
    <location>
        <begin position="324"/>
        <end position="342"/>
    </location>
</feature>
<dbReference type="GO" id="GO:0005524">
    <property type="term" value="F:ATP binding"/>
    <property type="evidence" value="ECO:0007669"/>
    <property type="project" value="UniProtKB-UniRule"/>
</dbReference>
<dbReference type="InterPro" id="IPR017261">
    <property type="entry name" value="DNA_mismatch_repair_MutS/MSH"/>
</dbReference>
<dbReference type="InterPro" id="IPR007696">
    <property type="entry name" value="DNA_mismatch_repair_MutS_core"/>
</dbReference>
<dbReference type="PROSITE" id="PS00486">
    <property type="entry name" value="DNA_MISMATCH_REPAIR_2"/>
    <property type="match status" value="1"/>
</dbReference>
<dbReference type="PANTHER" id="PTHR11361:SF148">
    <property type="entry name" value="DNA MISMATCH REPAIR PROTEIN MSH6"/>
    <property type="match status" value="1"/>
</dbReference>
<dbReference type="FunFam" id="3.40.1170.10:FF:000002">
    <property type="entry name" value="DNA mismatch repair protein"/>
    <property type="match status" value="1"/>
</dbReference>
<dbReference type="InterPro" id="IPR000432">
    <property type="entry name" value="DNA_mismatch_repair_MutS_C"/>
</dbReference>
<dbReference type="InterPro" id="IPR036678">
    <property type="entry name" value="MutS_con_dom_sf"/>
</dbReference>
<keyword evidence="5 9" id="KW-0067">ATP-binding</keyword>
<feature type="compositionally biased region" description="Acidic residues" evidence="11">
    <location>
        <begin position="238"/>
        <end position="256"/>
    </location>
</feature>
<feature type="compositionally biased region" description="Pro residues" evidence="11">
    <location>
        <begin position="292"/>
        <end position="302"/>
    </location>
</feature>
<dbReference type="NCBIfam" id="NF003810">
    <property type="entry name" value="PRK05399.1"/>
    <property type="match status" value="1"/>
</dbReference>
<dbReference type="GO" id="GO:0032301">
    <property type="term" value="C:MutSalpha complex"/>
    <property type="evidence" value="ECO:0007669"/>
    <property type="project" value="TreeGrafter"/>
</dbReference>
<dbReference type="SMART" id="SM00534">
    <property type="entry name" value="MUTSac"/>
    <property type="match status" value="1"/>
</dbReference>
<evidence type="ECO:0000256" key="10">
    <source>
        <dbReference type="RuleBase" id="RU003756"/>
    </source>
</evidence>
<organism evidence="13 14">
    <name type="scientific">Arthrobotrys conoides</name>
    <dbReference type="NCBI Taxonomy" id="74498"/>
    <lineage>
        <taxon>Eukaryota</taxon>
        <taxon>Fungi</taxon>
        <taxon>Dikarya</taxon>
        <taxon>Ascomycota</taxon>
        <taxon>Pezizomycotina</taxon>
        <taxon>Orbiliomycetes</taxon>
        <taxon>Orbiliales</taxon>
        <taxon>Orbiliaceae</taxon>
        <taxon>Arthrobotrys</taxon>
    </lineage>
</organism>
<dbReference type="FunFam" id="3.40.50.300:FF:000771">
    <property type="entry name" value="DNA mismatch repair protein"/>
    <property type="match status" value="1"/>
</dbReference>
<comment type="similarity">
    <text evidence="2 9 10">Belongs to the DNA mismatch repair MutS family.</text>
</comment>
<comment type="subcellular location">
    <subcellularLocation>
        <location evidence="1">Nucleus</location>
    </subcellularLocation>
</comment>
<dbReference type="Pfam" id="PF01624">
    <property type="entry name" value="MutS_I"/>
    <property type="match status" value="1"/>
</dbReference>
<dbReference type="Gene3D" id="3.30.420.110">
    <property type="entry name" value="MutS, connector domain"/>
    <property type="match status" value="1"/>
</dbReference>
<dbReference type="Gene3D" id="3.40.1170.10">
    <property type="entry name" value="DNA repair protein MutS, domain I"/>
    <property type="match status" value="1"/>
</dbReference>
<dbReference type="InterPro" id="IPR007861">
    <property type="entry name" value="DNA_mismatch_repair_MutS_clamp"/>
</dbReference>
<dbReference type="Pfam" id="PF00488">
    <property type="entry name" value="MutS_V"/>
    <property type="match status" value="1"/>
</dbReference>
<dbReference type="SUPFAM" id="SSF53150">
    <property type="entry name" value="DNA repair protein MutS, domain II"/>
    <property type="match status" value="1"/>
</dbReference>
<keyword evidence="7 9" id="KW-0234">DNA repair</keyword>
<feature type="compositionally biased region" description="Basic residues" evidence="11">
    <location>
        <begin position="211"/>
        <end position="221"/>
    </location>
</feature>
<feature type="region of interest" description="Disordered" evidence="11">
    <location>
        <begin position="1"/>
        <end position="150"/>
    </location>
</feature>
<dbReference type="GO" id="GO:0006298">
    <property type="term" value="P:mismatch repair"/>
    <property type="evidence" value="ECO:0007669"/>
    <property type="project" value="InterPro"/>
</dbReference>
<feature type="region of interest" description="Disordered" evidence="11">
    <location>
        <begin position="162"/>
        <end position="353"/>
    </location>
</feature>
<keyword evidence="6 9" id="KW-0238">DNA-binding</keyword>
<dbReference type="Gene3D" id="3.40.50.300">
    <property type="entry name" value="P-loop containing nucleotide triphosphate hydrolases"/>
    <property type="match status" value="1"/>
</dbReference>
<accession>A0AAN8RW24</accession>
<feature type="compositionally biased region" description="Low complexity" evidence="11">
    <location>
        <begin position="109"/>
        <end position="122"/>
    </location>
</feature>
<dbReference type="GO" id="GO:0030983">
    <property type="term" value="F:mismatched DNA binding"/>
    <property type="evidence" value="ECO:0007669"/>
    <property type="project" value="UniProtKB-UniRule"/>
</dbReference>
<evidence type="ECO:0000256" key="9">
    <source>
        <dbReference type="PIRNR" id="PIRNR037677"/>
    </source>
</evidence>
<feature type="domain" description="DNA mismatch repair proteins mutS family" evidence="12">
    <location>
        <begin position="1115"/>
        <end position="1131"/>
    </location>
</feature>
<dbReference type="Pfam" id="PF05190">
    <property type="entry name" value="MutS_IV"/>
    <property type="match status" value="1"/>
</dbReference>
<dbReference type="SUPFAM" id="SSF52540">
    <property type="entry name" value="P-loop containing nucleoside triphosphate hydrolases"/>
    <property type="match status" value="1"/>
</dbReference>
<feature type="compositionally biased region" description="Low complexity" evidence="11">
    <location>
        <begin position="16"/>
        <end position="55"/>
    </location>
</feature>
<evidence type="ECO:0000256" key="1">
    <source>
        <dbReference type="ARBA" id="ARBA00004123"/>
    </source>
</evidence>
<dbReference type="PANTHER" id="PTHR11361">
    <property type="entry name" value="DNA MISMATCH REPAIR PROTEIN MUTS FAMILY MEMBER"/>
    <property type="match status" value="1"/>
</dbReference>
<dbReference type="InterPro" id="IPR007860">
    <property type="entry name" value="DNA_mmatch_repair_MutS_con_dom"/>
</dbReference>
<evidence type="ECO:0000256" key="8">
    <source>
        <dbReference type="ARBA" id="ARBA00023242"/>
    </source>
</evidence>
<evidence type="ECO:0000256" key="2">
    <source>
        <dbReference type="ARBA" id="ARBA00006271"/>
    </source>
</evidence>
<dbReference type="FunFam" id="1.10.1420.10:FF:000019">
    <property type="entry name" value="DNA mismatch repair protein"/>
    <property type="match status" value="1"/>
</dbReference>
<dbReference type="Proteomes" id="UP001307849">
    <property type="component" value="Unassembled WGS sequence"/>
</dbReference>
<dbReference type="InterPro" id="IPR016151">
    <property type="entry name" value="DNA_mismatch_repair_MutS_N"/>
</dbReference>
<gene>
    <name evidence="13" type="primary">MSH6_1</name>
    <name evidence="13" type="ORF">TWF506_010702</name>
</gene>
<protein>
    <recommendedName>
        <fullName evidence="9">DNA mismatch repair protein</fullName>
    </recommendedName>
</protein>
<evidence type="ECO:0000313" key="14">
    <source>
        <dbReference type="Proteomes" id="UP001307849"/>
    </source>
</evidence>
<dbReference type="EMBL" id="JAVHJM010000008">
    <property type="protein sequence ID" value="KAK6508620.1"/>
    <property type="molecule type" value="Genomic_DNA"/>
</dbReference>
<feature type="compositionally biased region" description="Basic residues" evidence="11">
    <location>
        <begin position="273"/>
        <end position="285"/>
    </location>
</feature>
<dbReference type="Gene3D" id="1.10.1420.10">
    <property type="match status" value="2"/>
</dbReference>
<dbReference type="InterPro" id="IPR036187">
    <property type="entry name" value="DNA_mismatch_repair_MutS_sf"/>
</dbReference>
<dbReference type="InterPro" id="IPR045076">
    <property type="entry name" value="MutS"/>
</dbReference>
<evidence type="ECO:0000256" key="11">
    <source>
        <dbReference type="SAM" id="MobiDB-lite"/>
    </source>
</evidence>
<dbReference type="InterPro" id="IPR007695">
    <property type="entry name" value="DNA_mismatch_repair_MutS-lik_N"/>
</dbReference>
<evidence type="ECO:0000313" key="13">
    <source>
        <dbReference type="EMBL" id="KAK6508620.1"/>
    </source>
</evidence>
<dbReference type="GO" id="GO:0016887">
    <property type="term" value="F:ATP hydrolysis activity"/>
    <property type="evidence" value="ECO:0007669"/>
    <property type="project" value="UniProtKB-ARBA"/>
</dbReference>
<evidence type="ECO:0000259" key="12">
    <source>
        <dbReference type="PROSITE" id="PS00486"/>
    </source>
</evidence>
<feature type="compositionally biased region" description="Polar residues" evidence="11">
    <location>
        <begin position="1"/>
        <end position="15"/>
    </location>
</feature>
<dbReference type="InterPro" id="IPR027417">
    <property type="entry name" value="P-loop_NTPase"/>
</dbReference>
<reference evidence="13 14" key="1">
    <citation type="submission" date="2019-10" db="EMBL/GenBank/DDBJ databases">
        <authorList>
            <person name="Palmer J.M."/>
        </authorList>
    </citation>
    <scope>NUCLEOTIDE SEQUENCE [LARGE SCALE GENOMIC DNA]</scope>
    <source>
        <strain evidence="13 14">TWF506</strain>
    </source>
</reference>
<dbReference type="Pfam" id="PF05192">
    <property type="entry name" value="MutS_III"/>
    <property type="match status" value="1"/>
</dbReference>
<name>A0AAN8RW24_9PEZI</name>
<comment type="function">
    <text evidence="9 10">Component of the post-replicative DNA mismatch repair system (MMR).</text>
</comment>
<keyword evidence="3 9" id="KW-0547">Nucleotide-binding</keyword>
<dbReference type="PIRSF" id="PIRSF037677">
    <property type="entry name" value="DNA_mis_repair_Msh6"/>
    <property type="match status" value="1"/>
</dbReference>
<comment type="caution">
    <text evidence="13">The sequence shown here is derived from an EMBL/GenBank/DDBJ whole genome shotgun (WGS) entry which is preliminary data.</text>
</comment>
<dbReference type="Pfam" id="PF05188">
    <property type="entry name" value="MutS_II"/>
    <property type="match status" value="1"/>
</dbReference>
<dbReference type="SUPFAM" id="SSF48334">
    <property type="entry name" value="DNA repair protein MutS, domain III"/>
    <property type="match status" value="1"/>
</dbReference>
<evidence type="ECO:0000256" key="5">
    <source>
        <dbReference type="ARBA" id="ARBA00022840"/>
    </source>
</evidence>
<keyword evidence="14" id="KW-1185">Reference proteome</keyword>
<dbReference type="SMART" id="SM00533">
    <property type="entry name" value="MUTSd"/>
    <property type="match status" value="1"/>
</dbReference>
<keyword evidence="4 9" id="KW-0227">DNA damage</keyword>
<evidence type="ECO:0000256" key="3">
    <source>
        <dbReference type="ARBA" id="ARBA00022741"/>
    </source>
</evidence>
<sequence>MSREPTSLSNSSQRMAPSTAKKAANTNNNASTPSSSIRKSSNSGPSGTPSSASGPKQRSLFTFFQKISREDQQQQQGQSSTAASAKEDEKMDEAPAVQEQESMLPPPLKSSMSKSSLKVKSAVSKKKTAFTTPVPSSDPARASSPVEGMDSEVVGEMSGLKLNSSVVRTSKADIKTAEASSPLARTGRKKVNYAEPDSDEDEDMVSAGNRRNNRRGSKRQKLVISDDEDEFVVAAESPEADDAEEDNYGMSDDDLDDFKVDDVEDEESDTQKSKKRKRTEKKPTKKAALASSPPPRSSPPPMASSSSGGGGSGSASRFKYDPNASSTLASAASSSHVSRSASTNKKPIEKPKLKSKEEEIRYPWLVDIQDKDGNRPGDEDYDPRTLFIPKYAWNKFSPFEKQYWEIKQDLFDTVVFFKKGKFYELYENDATIGHQEFDLKLTDRVNMRMVGVPESSLDMWASQFIAKGYKIARVDQKETALGKEMRENDSKKKDADKIIRRELECVLTGGTLVDETMLQNEMATYCVAIKESVQDGVPSYGICFVDTATGCFSLAGFQDDVDATKFETLVAQIRPKELVLEKGCLSTKALRILKTNTGPKTIWTNLKSEREFWDDEHTIRELDASSYFEKDGEVSWPEALEKSKDKPLVISAFGGLLWYLRQLKIDADLVSLANFQWYDPIRKSTSLVMDGQTLQNLEIFSNSFDGGAAGTLFNLLNQCITPFGKRTFRQWLCHPLSDARKINARLDAVEAIMADSALLDTFTTQLNRLPDLERMISRIHAGSCKPADFLRVIEGFEQINVTMSEIKAYGGGGDGVIGELIESMPDLDGLLEPWNTAFNRKEAKDGKLIPEHGVEQDFDDSQDNIDQIEKDLQGLLASYKTKLKSSSLRFCDSGKEIYLVEVPVKVKVPDNWMQMSATKQVKRYYSTEGKAKVRELQEARERHAQIEKELLGRFCTRFDDQYTDWFKAVKVISQLDCLISLTKASQGLGEPSCRPQFVESERSVLEFEELRHPCMVNTTGDFIPNDIRLGGKNAKLTLLTGANAAGKSTVLRMTCIGVIMAQIGCYVPAVNCRMTVVDRIMSRLGANDNIFAAQSTFFVELSETKKILSEATPRSLVILDELGRGTSSYDGVAIAQAVLHHVATHIGAIGYFATHYGSLATEFQDHPEIQPRRMKILVDDDQRNITFLYKLEEGVAEKSFGMYCAAMCGIDRKIIDKAEEAAAMFEHTSRLREGLEKAREGCYVPLGLQSDLAYLIRGEVEGGETGGMIMETMLKAIKAL</sequence>
<keyword evidence="8" id="KW-0539">Nucleus</keyword>